<dbReference type="EMBL" id="ML211521">
    <property type="protein sequence ID" value="TFK82102.1"/>
    <property type="molecule type" value="Genomic_DNA"/>
</dbReference>
<dbReference type="InParanoid" id="A0A5C3NYD6"/>
<proteinExistence type="predicted"/>
<gene>
    <name evidence="2" type="ORF">K466DRAFT_603945</name>
</gene>
<organism evidence="2 3">
    <name type="scientific">Polyporus arcularius HHB13444</name>
    <dbReference type="NCBI Taxonomy" id="1314778"/>
    <lineage>
        <taxon>Eukaryota</taxon>
        <taxon>Fungi</taxon>
        <taxon>Dikarya</taxon>
        <taxon>Basidiomycota</taxon>
        <taxon>Agaricomycotina</taxon>
        <taxon>Agaricomycetes</taxon>
        <taxon>Polyporales</taxon>
        <taxon>Polyporaceae</taxon>
        <taxon>Polyporus</taxon>
    </lineage>
</organism>
<evidence type="ECO:0000313" key="3">
    <source>
        <dbReference type="Proteomes" id="UP000308197"/>
    </source>
</evidence>
<sequence length="103" mass="11923">MYNKLLETDPLELRNNRLRQIEGARAIIRHYDGWSTPRSSQSSLRRGDLREGMRLVNHFPTTRTPYEGDPEKAAEESRKDEKERDGVQRADGLKSVRGRSILS</sequence>
<evidence type="ECO:0000256" key="1">
    <source>
        <dbReference type="SAM" id="MobiDB-lite"/>
    </source>
</evidence>
<reference evidence="2 3" key="1">
    <citation type="journal article" date="2019" name="Nat. Ecol. Evol.">
        <title>Megaphylogeny resolves global patterns of mushroom evolution.</title>
        <authorList>
            <person name="Varga T."/>
            <person name="Krizsan K."/>
            <person name="Foldi C."/>
            <person name="Dima B."/>
            <person name="Sanchez-Garcia M."/>
            <person name="Sanchez-Ramirez S."/>
            <person name="Szollosi G.J."/>
            <person name="Szarkandi J.G."/>
            <person name="Papp V."/>
            <person name="Albert L."/>
            <person name="Andreopoulos W."/>
            <person name="Angelini C."/>
            <person name="Antonin V."/>
            <person name="Barry K.W."/>
            <person name="Bougher N.L."/>
            <person name="Buchanan P."/>
            <person name="Buyck B."/>
            <person name="Bense V."/>
            <person name="Catcheside P."/>
            <person name="Chovatia M."/>
            <person name="Cooper J."/>
            <person name="Damon W."/>
            <person name="Desjardin D."/>
            <person name="Finy P."/>
            <person name="Geml J."/>
            <person name="Haridas S."/>
            <person name="Hughes K."/>
            <person name="Justo A."/>
            <person name="Karasinski D."/>
            <person name="Kautmanova I."/>
            <person name="Kiss B."/>
            <person name="Kocsube S."/>
            <person name="Kotiranta H."/>
            <person name="LaButti K.M."/>
            <person name="Lechner B.E."/>
            <person name="Liimatainen K."/>
            <person name="Lipzen A."/>
            <person name="Lukacs Z."/>
            <person name="Mihaltcheva S."/>
            <person name="Morgado L.N."/>
            <person name="Niskanen T."/>
            <person name="Noordeloos M.E."/>
            <person name="Ohm R.A."/>
            <person name="Ortiz-Santana B."/>
            <person name="Ovrebo C."/>
            <person name="Racz N."/>
            <person name="Riley R."/>
            <person name="Savchenko A."/>
            <person name="Shiryaev A."/>
            <person name="Soop K."/>
            <person name="Spirin V."/>
            <person name="Szebenyi C."/>
            <person name="Tomsovsky M."/>
            <person name="Tulloss R.E."/>
            <person name="Uehling J."/>
            <person name="Grigoriev I.V."/>
            <person name="Vagvolgyi C."/>
            <person name="Papp T."/>
            <person name="Martin F.M."/>
            <person name="Miettinen O."/>
            <person name="Hibbett D.S."/>
            <person name="Nagy L.G."/>
        </authorList>
    </citation>
    <scope>NUCLEOTIDE SEQUENCE [LARGE SCALE GENOMIC DNA]</scope>
    <source>
        <strain evidence="2 3">HHB13444</strain>
    </source>
</reference>
<accession>A0A5C3NYD6</accession>
<feature type="compositionally biased region" description="Basic and acidic residues" evidence="1">
    <location>
        <begin position="69"/>
        <end position="94"/>
    </location>
</feature>
<name>A0A5C3NYD6_9APHY</name>
<protein>
    <submittedName>
        <fullName evidence="2">Uncharacterized protein</fullName>
    </submittedName>
</protein>
<feature type="region of interest" description="Disordered" evidence="1">
    <location>
        <begin position="34"/>
        <end position="103"/>
    </location>
</feature>
<keyword evidence="3" id="KW-1185">Reference proteome</keyword>
<dbReference type="AlphaFoldDB" id="A0A5C3NYD6"/>
<evidence type="ECO:0000313" key="2">
    <source>
        <dbReference type="EMBL" id="TFK82102.1"/>
    </source>
</evidence>
<dbReference type="Proteomes" id="UP000308197">
    <property type="component" value="Unassembled WGS sequence"/>
</dbReference>